<dbReference type="InterPro" id="IPR011330">
    <property type="entry name" value="Glyco_hydro/deAcase_b/a-brl"/>
</dbReference>
<accession>A0A0A2EZS1</accession>
<gene>
    <name evidence="1" type="ORF">HQ35_01070</name>
</gene>
<dbReference type="GO" id="GO:0005975">
    <property type="term" value="P:carbohydrate metabolic process"/>
    <property type="evidence" value="ECO:0007669"/>
    <property type="project" value="InterPro"/>
</dbReference>
<dbReference type="EMBL" id="JQJD01000003">
    <property type="protein sequence ID" value="KGN83040.1"/>
    <property type="molecule type" value="Genomic_DNA"/>
</dbReference>
<sequence>MRSILFTFDYELYGDGTGDIFKHIVEPTERLFEIAREYGIKYTIFFEVIEYWHLKAQWELGNDMGYAHDPITAMEDQLRRAYLEGHDIQLHLHPQWVDAVWHGGRWQLNMSEWCLGRYEREGEHSLLNLLKRGKDTLEGIIRPIAPDYSCIALRAGGYNAQPSQRIIEAMREVGLVIDSSIFPGGLESGPRCNYDYTGVDSRLGWWYVSDCLERPVDEATDLIELPIVALPIHRFEKYLSTDRMRALLKNKKSASDTYFSKTSHKKSLSGKLRYFFEQEWQTWDFCLFSKRLHRRFLQGIEEQERDTLVLIGHPKSFVLGENFETLLKLLPQGYRAVTVSEWYENHK</sequence>
<comment type="caution">
    <text evidence="1">The sequence shown here is derived from an EMBL/GenBank/DDBJ whole genome shotgun (WGS) entry which is preliminary data.</text>
</comment>
<dbReference type="SUPFAM" id="SSF88713">
    <property type="entry name" value="Glycoside hydrolase/deacetylase"/>
    <property type="match status" value="1"/>
</dbReference>
<reference evidence="1 2" key="1">
    <citation type="submission" date="2014-08" db="EMBL/GenBank/DDBJ databases">
        <title>Porphyromonas cangingivalis strain:COT-109_OH1386 Genome sequencing.</title>
        <authorList>
            <person name="Wallis C."/>
            <person name="Deusch O."/>
            <person name="O'Flynn C."/>
            <person name="Davis I."/>
            <person name="Jospin G."/>
            <person name="Darling A.E."/>
            <person name="Coil D.A."/>
            <person name="Alexiev A."/>
            <person name="Horsfall A."/>
            <person name="Kirkwood N."/>
            <person name="Harris S."/>
            <person name="Eisen J.A."/>
        </authorList>
    </citation>
    <scope>NUCLEOTIDE SEQUENCE [LARGE SCALE GENOMIC DNA]</scope>
    <source>
        <strain evidence="2">COT-109 OH1386</strain>
    </source>
</reference>
<evidence type="ECO:0000313" key="1">
    <source>
        <dbReference type="EMBL" id="KGN83040.1"/>
    </source>
</evidence>
<dbReference type="eggNOG" id="COG0726">
    <property type="taxonomic scope" value="Bacteria"/>
</dbReference>
<keyword evidence="2" id="KW-1185">Reference proteome</keyword>
<dbReference type="Proteomes" id="UP000030125">
    <property type="component" value="Unassembled WGS sequence"/>
</dbReference>
<dbReference type="STRING" id="36874.HQ34_09520"/>
<dbReference type="AlphaFoldDB" id="A0A0A2EZS1"/>
<dbReference type="RefSeq" id="WP_036850167.1">
    <property type="nucleotide sequence ID" value="NZ_JQJD01000003.1"/>
</dbReference>
<evidence type="ECO:0000313" key="2">
    <source>
        <dbReference type="Proteomes" id="UP000030125"/>
    </source>
</evidence>
<name>A0A0A2EZS1_PORCN</name>
<dbReference type="OrthoDB" id="8597776at2"/>
<protein>
    <recommendedName>
        <fullName evidence="3">NodB homology domain-containing protein</fullName>
    </recommendedName>
</protein>
<organism evidence="1 2">
    <name type="scientific">Porphyromonas cangingivalis</name>
    <dbReference type="NCBI Taxonomy" id="36874"/>
    <lineage>
        <taxon>Bacteria</taxon>
        <taxon>Pseudomonadati</taxon>
        <taxon>Bacteroidota</taxon>
        <taxon>Bacteroidia</taxon>
        <taxon>Bacteroidales</taxon>
        <taxon>Porphyromonadaceae</taxon>
        <taxon>Porphyromonas</taxon>
    </lineage>
</organism>
<evidence type="ECO:0008006" key="3">
    <source>
        <dbReference type="Google" id="ProtNLM"/>
    </source>
</evidence>
<dbReference type="Gene3D" id="3.20.20.370">
    <property type="entry name" value="Glycoside hydrolase/deacetylase"/>
    <property type="match status" value="1"/>
</dbReference>
<proteinExistence type="predicted"/>